<comment type="caution">
    <text evidence="1">The sequence shown here is derived from an EMBL/GenBank/DDBJ whole genome shotgun (WGS) entry which is preliminary data.</text>
</comment>
<gene>
    <name evidence="1" type="ORF">HPB47_026455</name>
</gene>
<evidence type="ECO:0000313" key="2">
    <source>
        <dbReference type="Proteomes" id="UP000805193"/>
    </source>
</evidence>
<organism evidence="1 2">
    <name type="scientific">Ixodes persulcatus</name>
    <name type="common">Taiga tick</name>
    <dbReference type="NCBI Taxonomy" id="34615"/>
    <lineage>
        <taxon>Eukaryota</taxon>
        <taxon>Metazoa</taxon>
        <taxon>Ecdysozoa</taxon>
        <taxon>Arthropoda</taxon>
        <taxon>Chelicerata</taxon>
        <taxon>Arachnida</taxon>
        <taxon>Acari</taxon>
        <taxon>Parasitiformes</taxon>
        <taxon>Ixodida</taxon>
        <taxon>Ixodoidea</taxon>
        <taxon>Ixodidae</taxon>
        <taxon>Ixodinae</taxon>
        <taxon>Ixodes</taxon>
    </lineage>
</organism>
<reference evidence="1 2" key="1">
    <citation type="journal article" date="2020" name="Cell">
        <title>Large-Scale Comparative Analyses of Tick Genomes Elucidate Their Genetic Diversity and Vector Capacities.</title>
        <authorList>
            <consortium name="Tick Genome and Microbiome Consortium (TIGMIC)"/>
            <person name="Jia N."/>
            <person name="Wang J."/>
            <person name="Shi W."/>
            <person name="Du L."/>
            <person name="Sun Y."/>
            <person name="Zhan W."/>
            <person name="Jiang J.F."/>
            <person name="Wang Q."/>
            <person name="Zhang B."/>
            <person name="Ji P."/>
            <person name="Bell-Sakyi L."/>
            <person name="Cui X.M."/>
            <person name="Yuan T.T."/>
            <person name="Jiang B.G."/>
            <person name="Yang W.F."/>
            <person name="Lam T.T."/>
            <person name="Chang Q.C."/>
            <person name="Ding S.J."/>
            <person name="Wang X.J."/>
            <person name="Zhu J.G."/>
            <person name="Ruan X.D."/>
            <person name="Zhao L."/>
            <person name="Wei J.T."/>
            <person name="Ye R.Z."/>
            <person name="Que T.C."/>
            <person name="Du C.H."/>
            <person name="Zhou Y.H."/>
            <person name="Cheng J.X."/>
            <person name="Dai P.F."/>
            <person name="Guo W.B."/>
            <person name="Han X.H."/>
            <person name="Huang E.J."/>
            <person name="Li L.F."/>
            <person name="Wei W."/>
            <person name="Gao Y.C."/>
            <person name="Liu J.Z."/>
            <person name="Shao H.Z."/>
            <person name="Wang X."/>
            <person name="Wang C.C."/>
            <person name="Yang T.C."/>
            <person name="Huo Q.B."/>
            <person name="Li W."/>
            <person name="Chen H.Y."/>
            <person name="Chen S.E."/>
            <person name="Zhou L.G."/>
            <person name="Ni X.B."/>
            <person name="Tian J.H."/>
            <person name="Sheng Y."/>
            <person name="Liu T."/>
            <person name="Pan Y.S."/>
            <person name="Xia L.Y."/>
            <person name="Li J."/>
            <person name="Zhao F."/>
            <person name="Cao W.C."/>
        </authorList>
    </citation>
    <scope>NUCLEOTIDE SEQUENCE [LARGE SCALE GENOMIC DNA]</scope>
    <source>
        <strain evidence="1">Iper-2018</strain>
    </source>
</reference>
<evidence type="ECO:0000313" key="1">
    <source>
        <dbReference type="EMBL" id="KAG0426436.1"/>
    </source>
</evidence>
<dbReference type="Proteomes" id="UP000805193">
    <property type="component" value="Unassembled WGS sequence"/>
</dbReference>
<dbReference type="EMBL" id="JABSTQ010009718">
    <property type="protein sequence ID" value="KAG0426436.1"/>
    <property type="molecule type" value="Genomic_DNA"/>
</dbReference>
<accession>A0AC60PZB3</accession>
<name>A0AC60PZB3_IXOPE</name>
<sequence>MDGNAALASEFGLPFSDLTPTEREMLLRTRNSGMPLYEDAPELPSTESNSSPPSSPAPPQRRYGNTEWCSCNHCVVLDNGTEAECLCCRDMGSALTRVQPAGCITEHPEFVMLCLSIPVLRLLYFELRGHGHPMHEDIHRQVHGHSCKRCQMFISLALSDL</sequence>
<proteinExistence type="predicted"/>
<keyword evidence="2" id="KW-1185">Reference proteome</keyword>
<protein>
    <submittedName>
        <fullName evidence="1">Uncharacterized protein</fullName>
    </submittedName>
</protein>